<dbReference type="PANTHER" id="PTHR40980">
    <property type="entry name" value="PLUG DOMAIN-CONTAINING PROTEIN"/>
    <property type="match status" value="1"/>
</dbReference>
<dbReference type="AlphaFoldDB" id="A0A9X2HYY7"/>
<protein>
    <submittedName>
        <fullName evidence="13">TonB-dependent receptor</fullName>
    </submittedName>
</protein>
<evidence type="ECO:0000256" key="4">
    <source>
        <dbReference type="ARBA" id="ARBA00022692"/>
    </source>
</evidence>
<keyword evidence="5 9" id="KW-0798">TonB box</keyword>
<feature type="domain" description="TonB-dependent receptor-like beta-barrel" evidence="11">
    <location>
        <begin position="423"/>
        <end position="949"/>
    </location>
</feature>
<keyword evidence="14" id="KW-1185">Reference proteome</keyword>
<evidence type="ECO:0000256" key="8">
    <source>
        <dbReference type="PROSITE-ProRule" id="PRU01360"/>
    </source>
</evidence>
<dbReference type="InterPro" id="IPR000531">
    <property type="entry name" value="Beta-barrel_TonB"/>
</dbReference>
<dbReference type="PANTHER" id="PTHR40980:SF3">
    <property type="entry name" value="TONB-DEPENDENT RECEPTOR-LIKE BETA-BARREL DOMAIN-CONTAINING PROTEIN"/>
    <property type="match status" value="1"/>
</dbReference>
<evidence type="ECO:0000256" key="5">
    <source>
        <dbReference type="ARBA" id="ARBA00023077"/>
    </source>
</evidence>
<dbReference type="GO" id="GO:0009279">
    <property type="term" value="C:cell outer membrane"/>
    <property type="evidence" value="ECO:0007669"/>
    <property type="project" value="UniProtKB-SubCell"/>
</dbReference>
<keyword evidence="2 8" id="KW-0813">Transport</keyword>
<organism evidence="13 14">
    <name type="scientific">Gilvimarinus xylanilyticus</name>
    <dbReference type="NCBI Taxonomy" id="2944139"/>
    <lineage>
        <taxon>Bacteria</taxon>
        <taxon>Pseudomonadati</taxon>
        <taxon>Pseudomonadota</taxon>
        <taxon>Gammaproteobacteria</taxon>
        <taxon>Cellvibrionales</taxon>
        <taxon>Cellvibrionaceae</taxon>
        <taxon>Gilvimarinus</taxon>
    </lineage>
</organism>
<dbReference type="Pfam" id="PF07715">
    <property type="entry name" value="Plug"/>
    <property type="match status" value="1"/>
</dbReference>
<comment type="subcellular location">
    <subcellularLocation>
        <location evidence="1 8">Cell outer membrane</location>
        <topology evidence="1 8">Multi-pass membrane protein</topology>
    </subcellularLocation>
</comment>
<dbReference type="NCBIfam" id="TIGR01782">
    <property type="entry name" value="TonB-Xanth-Caul"/>
    <property type="match status" value="1"/>
</dbReference>
<reference evidence="13" key="2">
    <citation type="submission" date="2023-01" db="EMBL/GenBank/DDBJ databases">
        <title>Gilvimarinus xylanilyticus HB14 isolated from Caulerpa lentillifera aquaculture base in Hainan, China.</title>
        <authorList>
            <person name="Zhang Y.-J."/>
        </authorList>
    </citation>
    <scope>NUCLEOTIDE SEQUENCE</scope>
    <source>
        <strain evidence="13">HB14</strain>
    </source>
</reference>
<feature type="signal peptide" evidence="10">
    <location>
        <begin position="1"/>
        <end position="35"/>
    </location>
</feature>
<evidence type="ECO:0000256" key="6">
    <source>
        <dbReference type="ARBA" id="ARBA00023136"/>
    </source>
</evidence>
<keyword evidence="7 8" id="KW-0998">Cell outer membrane</keyword>
<keyword evidence="10" id="KW-0732">Signal</keyword>
<evidence type="ECO:0000256" key="7">
    <source>
        <dbReference type="ARBA" id="ARBA00023237"/>
    </source>
</evidence>
<evidence type="ECO:0000313" key="13">
    <source>
        <dbReference type="EMBL" id="MCP8900993.1"/>
    </source>
</evidence>
<evidence type="ECO:0000256" key="9">
    <source>
        <dbReference type="RuleBase" id="RU003357"/>
    </source>
</evidence>
<comment type="similarity">
    <text evidence="8 9">Belongs to the TonB-dependent receptor family.</text>
</comment>
<dbReference type="SUPFAM" id="SSF56935">
    <property type="entry name" value="Porins"/>
    <property type="match status" value="1"/>
</dbReference>
<comment type="caution">
    <text evidence="13">The sequence shown here is derived from an EMBL/GenBank/DDBJ whole genome shotgun (WGS) entry which is preliminary data.</text>
</comment>
<keyword evidence="3 8" id="KW-1134">Transmembrane beta strand</keyword>
<dbReference type="InterPro" id="IPR036942">
    <property type="entry name" value="Beta-barrel_TonB_sf"/>
</dbReference>
<dbReference type="Proteomes" id="UP001139319">
    <property type="component" value="Unassembled WGS sequence"/>
</dbReference>
<feature type="domain" description="TonB-dependent receptor plug" evidence="12">
    <location>
        <begin position="63"/>
        <end position="174"/>
    </location>
</feature>
<sequence length="984" mass="107962">MIAHPSIRRNMRPLAKTSVSALVLCALGVVGSAVAQETDEELAIEELVVTGQRASIESAQEIKRDAEMVMDSITAVDIGALPDRSVAEALQRVPGVQLQRTNEARDPARLAAEGGDVFVRGLNWVRTELNGRDIFSASNGRSLGFEDVSADLMAGVDVYKAPTADMIEGGIGGTVNLRTRKPFDSDDMIIAASADYNYAELYEEGFPSFNGLFSNRWDTAIGEIGFLVSASVAEIGNRTDSIQTGRYVGYDANGEASSASGLAAQNYLPNGLGFRRIDWEQERDSLAGVLQWAPTDTLEFTLEAIQTSAYAEDIERAVGLNADWGNDIMPWNGDFTYDDEGFLTGGTLFNAGMSNNLRYGERDAETSDYSFAVEYAPTENWTIKGDLQYVDSTTAVLSNALFTQLAGEERGPSSNSNVEVDFGFGSDPWMDVTDDTRQAQQSAYWWGAAMDHIEDNEADSLAGRVDVDYHFTDSDFMRSVSVGVRHSDREAITRQSGWNWSLLNNQFWGGAPTPEDIVYLDQDTQDGTELYTFDNFYGGDTDAPAVGWFPTYELTRDPNYAYEQLADVQRAGWGWVPLDPETAYDLNPRADNVSAGINNQNEVNTAAYVMARFGDDGGDLFGIPFDGNVGVRFVETELTARGRSAAGGAGDSCAANPSADCDGAQAFADAYNAAYGEYADYTHSYTNVLPSLNLRFGITEQLQARFGLSRAMVRPGFHQTQPYTTLGFDFMDNAFDPNTPYEGTGTGGNYELEPTVSDQIDLSLEYYFGNANSVTLALFHKDIEDYIATTNQVESITSGGQTYDFEVTRQVNAAEGKLQGAELAYQQFFDMLPSPFDGLGVQANYTFIDNEGGMNQAVNIFEAPQVEGSTDESLPIEGISDNSYNLTLMYEKYDVSARLAYNWRERYLLTTSAANINRPVWFDDYGQLDGSVFYTINDNVKVGLQVTNLTAESTKLEVGDTQIAGDYSWTQGDRRIAFVVRTQF</sequence>
<dbReference type="Gene3D" id="2.170.130.10">
    <property type="entry name" value="TonB-dependent receptor, plug domain"/>
    <property type="match status" value="1"/>
</dbReference>
<dbReference type="InterPro" id="IPR012910">
    <property type="entry name" value="Plug_dom"/>
</dbReference>
<evidence type="ECO:0000259" key="12">
    <source>
        <dbReference type="Pfam" id="PF07715"/>
    </source>
</evidence>
<dbReference type="InterPro" id="IPR037066">
    <property type="entry name" value="Plug_dom_sf"/>
</dbReference>
<evidence type="ECO:0000313" key="14">
    <source>
        <dbReference type="Proteomes" id="UP001139319"/>
    </source>
</evidence>
<evidence type="ECO:0000256" key="2">
    <source>
        <dbReference type="ARBA" id="ARBA00022448"/>
    </source>
</evidence>
<evidence type="ECO:0000256" key="3">
    <source>
        <dbReference type="ARBA" id="ARBA00022452"/>
    </source>
</evidence>
<dbReference type="Pfam" id="PF00593">
    <property type="entry name" value="TonB_dep_Rec_b-barrel"/>
    <property type="match status" value="1"/>
</dbReference>
<accession>A0A9X2HYY7</accession>
<dbReference type="InterPro" id="IPR010104">
    <property type="entry name" value="TonB_rcpt_bac"/>
</dbReference>
<feature type="chain" id="PRO_5040874322" evidence="10">
    <location>
        <begin position="36"/>
        <end position="984"/>
    </location>
</feature>
<keyword evidence="6 8" id="KW-0472">Membrane</keyword>
<dbReference type="EMBL" id="JAMFTH010000009">
    <property type="protein sequence ID" value="MCP8900993.1"/>
    <property type="molecule type" value="Genomic_DNA"/>
</dbReference>
<evidence type="ECO:0000259" key="11">
    <source>
        <dbReference type="Pfam" id="PF00593"/>
    </source>
</evidence>
<evidence type="ECO:0000256" key="10">
    <source>
        <dbReference type="SAM" id="SignalP"/>
    </source>
</evidence>
<name>A0A9X2HYY7_9GAMM</name>
<reference evidence="13" key="1">
    <citation type="submission" date="2022-05" db="EMBL/GenBank/DDBJ databases">
        <authorList>
            <person name="Sun H.-N."/>
        </authorList>
    </citation>
    <scope>NUCLEOTIDE SEQUENCE</scope>
    <source>
        <strain evidence="13">HB14</strain>
    </source>
</reference>
<dbReference type="InterPro" id="IPR039426">
    <property type="entry name" value="TonB-dep_rcpt-like"/>
</dbReference>
<gene>
    <name evidence="13" type="ORF">M6D89_16940</name>
</gene>
<keyword evidence="13" id="KW-0675">Receptor</keyword>
<dbReference type="Gene3D" id="2.40.170.20">
    <property type="entry name" value="TonB-dependent receptor, beta-barrel domain"/>
    <property type="match status" value="1"/>
</dbReference>
<evidence type="ECO:0000256" key="1">
    <source>
        <dbReference type="ARBA" id="ARBA00004571"/>
    </source>
</evidence>
<dbReference type="PROSITE" id="PS52016">
    <property type="entry name" value="TONB_DEPENDENT_REC_3"/>
    <property type="match status" value="1"/>
</dbReference>
<dbReference type="RefSeq" id="WP_253969280.1">
    <property type="nucleotide sequence ID" value="NZ_JAMFTH010000009.1"/>
</dbReference>
<keyword evidence="4 8" id="KW-0812">Transmembrane</keyword>
<proteinExistence type="inferred from homology"/>